<feature type="compositionally biased region" description="Pro residues" evidence="1">
    <location>
        <begin position="524"/>
        <end position="534"/>
    </location>
</feature>
<protein>
    <submittedName>
        <fullName evidence="2">Uncharacterized protein</fullName>
    </submittedName>
</protein>
<dbReference type="RefSeq" id="XP_021884852.1">
    <property type="nucleotide sequence ID" value="XM_022029487.1"/>
</dbReference>
<sequence length="581" mass="64703">MALKQPVSTFQIRNPYRLERPAFDSAEVWQAAITDEEQAIHTNLSQRPLPRQLKESRQYGAKKNKQNSESNGSSTENNNPYQSSHEVQQQPSQPSIPTITVTHHIDTYSELTFERHVEWLTQTALWWDMPVVHLYPAPESRSSLKYVEAAASRFSNWVNFVKIPISEETQLGSATFLAKSSQASRGKSQRVIKDSKVDSAQSDTARRDGNQEGGLVKSALGQRELKDVKLIVGYTFVGSVEEQAQYHNVFEAMTKLYPMIEIRYINSFEPQHLQSRQQQELLEDVYLQNLSWIHYWSAAKESQVLQSKIVNEVVRARPMWVNGDLLHRNYLPPVVPTTPSPILDHPMSSLSSSALAISPSPSVYVGSNEGDGYSIEESLRGIPSTVLIASHLDTSSISDEPKQTDISSHDRRHFALECQYDNVQDTGCLERLPSRVLLNRTQSPVDVHRDAKNSIRPFNRSKKWGFPSLVGGGVKDREYRRSVSTPLLLLTRDNYSSGAIAKSKESFKGIEIVGSNIRGDTNMSPPPTSSPPSSPTSTSSTASSSSSSSMGSLGIGHRLAGLAHRFGMYKIKGSSLMTVDL</sequence>
<dbReference type="AlphaFoldDB" id="A0A1Y2GXX6"/>
<evidence type="ECO:0000256" key="1">
    <source>
        <dbReference type="SAM" id="MobiDB-lite"/>
    </source>
</evidence>
<feature type="region of interest" description="Disordered" evidence="1">
    <location>
        <begin position="516"/>
        <end position="551"/>
    </location>
</feature>
<evidence type="ECO:0000313" key="3">
    <source>
        <dbReference type="Proteomes" id="UP000193648"/>
    </source>
</evidence>
<dbReference type="GeneID" id="33571330"/>
<feature type="compositionally biased region" description="Low complexity" evidence="1">
    <location>
        <begin position="67"/>
        <end position="79"/>
    </location>
</feature>
<dbReference type="InParanoid" id="A0A1Y2GXX6"/>
<dbReference type="EMBL" id="MCFF01000005">
    <property type="protein sequence ID" value="ORZ27105.1"/>
    <property type="molecule type" value="Genomic_DNA"/>
</dbReference>
<feature type="compositionally biased region" description="Low complexity" evidence="1">
    <location>
        <begin position="535"/>
        <end position="549"/>
    </location>
</feature>
<dbReference type="Proteomes" id="UP000193648">
    <property type="component" value="Unassembled WGS sequence"/>
</dbReference>
<reference evidence="2 3" key="1">
    <citation type="submission" date="2016-07" db="EMBL/GenBank/DDBJ databases">
        <title>Pervasive Adenine N6-methylation of Active Genes in Fungi.</title>
        <authorList>
            <consortium name="DOE Joint Genome Institute"/>
            <person name="Mondo S.J."/>
            <person name="Dannebaum R.O."/>
            <person name="Kuo R.C."/>
            <person name="Labutti K."/>
            <person name="Haridas S."/>
            <person name="Kuo A."/>
            <person name="Salamov A."/>
            <person name="Ahrendt S.R."/>
            <person name="Lipzen A."/>
            <person name="Sullivan W."/>
            <person name="Andreopoulos W.B."/>
            <person name="Clum A."/>
            <person name="Lindquist E."/>
            <person name="Daum C."/>
            <person name="Ramamoorthy G.K."/>
            <person name="Gryganskyi A."/>
            <person name="Culley D."/>
            <person name="Magnuson J.K."/>
            <person name="James T.Y."/>
            <person name="O'Malley M.A."/>
            <person name="Stajich J.E."/>
            <person name="Spatafora J.W."/>
            <person name="Visel A."/>
            <person name="Grigoriev I.V."/>
        </authorList>
    </citation>
    <scope>NUCLEOTIDE SEQUENCE [LARGE SCALE GENOMIC DNA]</scope>
    <source>
        <strain evidence="2 3">NRRL 3116</strain>
    </source>
</reference>
<proteinExistence type="predicted"/>
<organism evidence="2 3">
    <name type="scientific">Lobosporangium transversale</name>
    <dbReference type="NCBI Taxonomy" id="64571"/>
    <lineage>
        <taxon>Eukaryota</taxon>
        <taxon>Fungi</taxon>
        <taxon>Fungi incertae sedis</taxon>
        <taxon>Mucoromycota</taxon>
        <taxon>Mortierellomycotina</taxon>
        <taxon>Mortierellomycetes</taxon>
        <taxon>Mortierellales</taxon>
        <taxon>Mortierellaceae</taxon>
        <taxon>Lobosporangium</taxon>
    </lineage>
</organism>
<dbReference type="OrthoDB" id="2424131at2759"/>
<feature type="region of interest" description="Disordered" evidence="1">
    <location>
        <begin position="187"/>
        <end position="213"/>
    </location>
</feature>
<comment type="caution">
    <text evidence="2">The sequence shown here is derived from an EMBL/GenBank/DDBJ whole genome shotgun (WGS) entry which is preliminary data.</text>
</comment>
<feature type="region of interest" description="Disordered" evidence="1">
    <location>
        <begin position="39"/>
        <end position="97"/>
    </location>
</feature>
<accession>A0A1Y2GXX6</accession>
<name>A0A1Y2GXX6_9FUNG</name>
<evidence type="ECO:0000313" key="2">
    <source>
        <dbReference type="EMBL" id="ORZ27105.1"/>
    </source>
</evidence>
<gene>
    <name evidence="2" type="ORF">BCR41DRAFT_413501</name>
</gene>
<keyword evidence="3" id="KW-1185">Reference proteome</keyword>
<feature type="compositionally biased region" description="Low complexity" evidence="1">
    <location>
        <begin position="88"/>
        <end position="97"/>
    </location>
</feature>